<evidence type="ECO:0000256" key="1">
    <source>
        <dbReference type="SAM" id="Phobius"/>
    </source>
</evidence>
<dbReference type="RefSeq" id="WP_219536520.1">
    <property type="nucleotide sequence ID" value="NZ_JAHKRM010000031.1"/>
</dbReference>
<name>A0ABW4GWZ2_9ACTN</name>
<protein>
    <submittedName>
        <fullName evidence="2">Uncharacterized protein</fullName>
    </submittedName>
</protein>
<keyword evidence="1" id="KW-1133">Transmembrane helix</keyword>
<dbReference type="EMBL" id="JBHUCM010000070">
    <property type="protein sequence ID" value="MFD1547075.1"/>
    <property type="molecule type" value="Genomic_DNA"/>
</dbReference>
<feature type="transmembrane region" description="Helical" evidence="1">
    <location>
        <begin position="20"/>
        <end position="39"/>
    </location>
</feature>
<keyword evidence="1" id="KW-0812">Transmembrane</keyword>
<evidence type="ECO:0000313" key="3">
    <source>
        <dbReference type="Proteomes" id="UP001597097"/>
    </source>
</evidence>
<comment type="caution">
    <text evidence="2">The sequence shown here is derived from an EMBL/GenBank/DDBJ whole genome shotgun (WGS) entry which is preliminary data.</text>
</comment>
<proteinExistence type="predicted"/>
<keyword evidence="1" id="KW-0472">Membrane</keyword>
<keyword evidence="3" id="KW-1185">Reference proteome</keyword>
<dbReference type="Proteomes" id="UP001597097">
    <property type="component" value="Unassembled WGS sequence"/>
</dbReference>
<evidence type="ECO:0000313" key="2">
    <source>
        <dbReference type="EMBL" id="MFD1547075.1"/>
    </source>
</evidence>
<sequence length="205" mass="23744">MSPDLFLIKVPEVVVMWMQLVPTVVGLAGVVIGVLVGAWRQSLLQQGNWLRDDLRRWQRDRRASYLKLVRADDELYRCVIRELPDPPPGQTVTDRRIVGLDEVIPPLATDERTELLQAFDRLWRAKREIELHHLTDDALLVATNRLTLKDAELVSLTLFDLARHPEEAQEITIQIRDALKTRRDLIDQFMQEARMALNVPRNRDA</sequence>
<reference evidence="3" key="1">
    <citation type="journal article" date="2019" name="Int. J. Syst. Evol. Microbiol.">
        <title>The Global Catalogue of Microorganisms (GCM) 10K type strain sequencing project: providing services to taxonomists for standard genome sequencing and annotation.</title>
        <authorList>
            <consortium name="The Broad Institute Genomics Platform"/>
            <consortium name="The Broad Institute Genome Sequencing Center for Infectious Disease"/>
            <person name="Wu L."/>
            <person name="Ma J."/>
        </authorList>
    </citation>
    <scope>NUCLEOTIDE SEQUENCE [LARGE SCALE GENOMIC DNA]</scope>
    <source>
        <strain evidence="3">CGMCC 1.15399</strain>
    </source>
</reference>
<gene>
    <name evidence="2" type="ORF">ACFSJ0_59255</name>
</gene>
<accession>A0ABW4GWZ2</accession>
<organism evidence="2 3">
    <name type="scientific">Nonomuraea guangzhouensis</name>
    <dbReference type="NCBI Taxonomy" id="1291555"/>
    <lineage>
        <taxon>Bacteria</taxon>
        <taxon>Bacillati</taxon>
        <taxon>Actinomycetota</taxon>
        <taxon>Actinomycetes</taxon>
        <taxon>Streptosporangiales</taxon>
        <taxon>Streptosporangiaceae</taxon>
        <taxon>Nonomuraea</taxon>
    </lineage>
</organism>